<keyword evidence="12" id="KW-1185">Reference proteome</keyword>
<evidence type="ECO:0000256" key="9">
    <source>
        <dbReference type="SAM" id="Phobius"/>
    </source>
</evidence>
<dbReference type="CDD" id="cd16917">
    <property type="entry name" value="HATPase_UhpB-NarQ-NarX-like"/>
    <property type="match status" value="1"/>
</dbReference>
<gene>
    <name evidence="11" type="ORF">J2I48_22710</name>
</gene>
<evidence type="ECO:0000256" key="7">
    <source>
        <dbReference type="ARBA" id="ARBA00022840"/>
    </source>
</evidence>
<evidence type="ECO:0000256" key="5">
    <source>
        <dbReference type="ARBA" id="ARBA00022741"/>
    </source>
</evidence>
<reference evidence="11 12" key="1">
    <citation type="submission" date="2021-03" db="EMBL/GenBank/DDBJ databases">
        <title>Fibrella sp. HMF5036 genome sequencing and assembly.</title>
        <authorList>
            <person name="Kang H."/>
            <person name="Kim H."/>
            <person name="Bae S."/>
            <person name="Joh K."/>
        </authorList>
    </citation>
    <scope>NUCLEOTIDE SEQUENCE [LARGE SCALE GENOMIC DNA]</scope>
    <source>
        <strain evidence="11 12">HMF5036</strain>
    </source>
</reference>
<feature type="transmembrane region" description="Helical" evidence="9">
    <location>
        <begin position="288"/>
        <end position="308"/>
    </location>
</feature>
<dbReference type="GO" id="GO:0005524">
    <property type="term" value="F:ATP binding"/>
    <property type="evidence" value="ECO:0007669"/>
    <property type="project" value="UniProtKB-KW"/>
</dbReference>
<keyword evidence="9" id="KW-0472">Membrane</keyword>
<dbReference type="GO" id="GO:0016020">
    <property type="term" value="C:membrane"/>
    <property type="evidence" value="ECO:0007669"/>
    <property type="project" value="InterPro"/>
</dbReference>
<dbReference type="GO" id="GO:0000155">
    <property type="term" value="F:phosphorelay sensor kinase activity"/>
    <property type="evidence" value="ECO:0007669"/>
    <property type="project" value="InterPro"/>
</dbReference>
<dbReference type="InterPro" id="IPR005467">
    <property type="entry name" value="His_kinase_dom"/>
</dbReference>
<proteinExistence type="predicted"/>
<feature type="transmembrane region" description="Helical" evidence="9">
    <location>
        <begin position="255"/>
        <end position="276"/>
    </location>
</feature>
<dbReference type="Gene3D" id="2.60.40.2380">
    <property type="match status" value="1"/>
</dbReference>
<dbReference type="PANTHER" id="PTHR24421">
    <property type="entry name" value="NITRATE/NITRITE SENSOR PROTEIN NARX-RELATED"/>
    <property type="match status" value="1"/>
</dbReference>
<evidence type="ECO:0000256" key="1">
    <source>
        <dbReference type="ARBA" id="ARBA00000085"/>
    </source>
</evidence>
<protein>
    <recommendedName>
        <fullName evidence="2">histidine kinase</fullName>
        <ecNumber evidence="2">2.7.13.3</ecNumber>
    </recommendedName>
</protein>
<evidence type="ECO:0000256" key="4">
    <source>
        <dbReference type="ARBA" id="ARBA00022679"/>
    </source>
</evidence>
<dbReference type="GO" id="GO:0046983">
    <property type="term" value="F:protein dimerization activity"/>
    <property type="evidence" value="ECO:0007669"/>
    <property type="project" value="InterPro"/>
</dbReference>
<comment type="caution">
    <text evidence="11">The sequence shown here is derived from an EMBL/GenBank/DDBJ whole genome shotgun (WGS) entry which is preliminary data.</text>
</comment>
<evidence type="ECO:0000256" key="2">
    <source>
        <dbReference type="ARBA" id="ARBA00012438"/>
    </source>
</evidence>
<keyword evidence="5" id="KW-0547">Nucleotide-binding</keyword>
<dbReference type="InterPro" id="IPR011623">
    <property type="entry name" value="7TMR_DISM_rcpt_extracell_dom1"/>
</dbReference>
<keyword evidence="4" id="KW-0808">Transferase</keyword>
<evidence type="ECO:0000256" key="6">
    <source>
        <dbReference type="ARBA" id="ARBA00022777"/>
    </source>
</evidence>
<dbReference type="Pfam" id="PF02518">
    <property type="entry name" value="HATPase_c"/>
    <property type="match status" value="1"/>
</dbReference>
<feature type="transmembrane region" description="Helical" evidence="9">
    <location>
        <begin position="314"/>
        <end position="336"/>
    </location>
</feature>
<dbReference type="PANTHER" id="PTHR24421:SF10">
    <property type="entry name" value="NITRATE_NITRITE SENSOR PROTEIN NARQ"/>
    <property type="match status" value="1"/>
</dbReference>
<dbReference type="Gene3D" id="3.30.565.10">
    <property type="entry name" value="Histidine kinase-like ATPase, C-terminal domain"/>
    <property type="match status" value="1"/>
</dbReference>
<keyword evidence="9" id="KW-0812">Transmembrane</keyword>
<evidence type="ECO:0000256" key="8">
    <source>
        <dbReference type="ARBA" id="ARBA00023012"/>
    </source>
</evidence>
<dbReference type="SMART" id="SM00387">
    <property type="entry name" value="HATPase_c"/>
    <property type="match status" value="1"/>
</dbReference>
<dbReference type="AlphaFoldDB" id="A0A939G9S1"/>
<dbReference type="EC" id="2.7.13.3" evidence="2"/>
<sequence length="623" mass="70386">MTPNRLTHLLLLFWALFGCLQATYAQVTLIESVDHYPIGQQVAVLEDAAQRLQTLQDILPDSMQRRFVVSQQRIINRGFTTAAYWVRFDLNNRSASKQPWLLDVAFGNYATVDLYVCSKRTGQVMHKRGGDWLGRPGREIDAPTYVFHLPVSPGESYTVYLRLVSTHGQVIIPLNIWQQDAFMRSTQLSGLFWGLYYGFMVAVFLYHLTLLLFTPRRHYLLLTTYIGAYLLYELNRGYFLGVRYLWPGNIWLINYALSTTFAVATASFLLLYNAVLNLRLVAPRQQQLLYGLLGLTAFSWLVSVVRPPGVSPNLVITAMGTLCGTFVIFLGGYSWYQGNQPARYYFLAALALFLGVLIHSFNRAGALVSPSFFVQYALNIGSVFEFVFLTFGMADTIREERRQQKRFEQEQAAAIEAAEWRGLATERERVASEMHDGIGSSLLTLRQLIRGAQASPDHANSLSQIEQLVQNAYDEVRKVVNNLMPTEFAKKGLQATLQELIDTLNLAHQTEFYLLLPPHELPLKVGDQYQLLLIIVELVNNIIKHAHATEASIRFITTTECLLVLVRDNGRGLTQVPTQSAGRGWANIRQRLRDLNAAVEVEPQAEQGTRITVRVPVSSAGRI</sequence>
<dbReference type="Pfam" id="PF07730">
    <property type="entry name" value="HisKA_3"/>
    <property type="match status" value="1"/>
</dbReference>
<dbReference type="Pfam" id="PF07696">
    <property type="entry name" value="7TMR-DISMED2"/>
    <property type="match status" value="1"/>
</dbReference>
<name>A0A939G9S1_9BACT</name>
<evidence type="ECO:0000256" key="3">
    <source>
        <dbReference type="ARBA" id="ARBA00022553"/>
    </source>
</evidence>
<comment type="catalytic activity">
    <reaction evidence="1">
        <text>ATP + protein L-histidine = ADP + protein N-phospho-L-histidine.</text>
        <dbReference type="EC" id="2.7.13.3"/>
    </reaction>
</comment>
<dbReference type="Pfam" id="PF07695">
    <property type="entry name" value="7TMR-DISM_7TM"/>
    <property type="match status" value="1"/>
</dbReference>
<keyword evidence="3" id="KW-0597">Phosphoprotein</keyword>
<feature type="domain" description="Histidine kinase" evidence="10">
    <location>
        <begin position="429"/>
        <end position="619"/>
    </location>
</feature>
<dbReference type="EMBL" id="JAFMYU010000023">
    <property type="protein sequence ID" value="MBO0933838.1"/>
    <property type="molecule type" value="Genomic_DNA"/>
</dbReference>
<dbReference type="RefSeq" id="WP_207337802.1">
    <property type="nucleotide sequence ID" value="NZ_JAFMYU010000023.1"/>
</dbReference>
<feature type="transmembrane region" description="Helical" evidence="9">
    <location>
        <begin position="219"/>
        <end position="235"/>
    </location>
</feature>
<dbReference type="Gene3D" id="1.20.5.1930">
    <property type="match status" value="1"/>
</dbReference>
<accession>A0A939G9S1</accession>
<dbReference type="InterPro" id="IPR011622">
    <property type="entry name" value="7TMR_DISM_rcpt_extracell_dom2"/>
</dbReference>
<feature type="transmembrane region" description="Helical" evidence="9">
    <location>
        <begin position="343"/>
        <end position="361"/>
    </location>
</feature>
<dbReference type="SUPFAM" id="SSF55874">
    <property type="entry name" value="ATPase domain of HSP90 chaperone/DNA topoisomerase II/histidine kinase"/>
    <property type="match status" value="1"/>
</dbReference>
<evidence type="ECO:0000313" key="12">
    <source>
        <dbReference type="Proteomes" id="UP000664795"/>
    </source>
</evidence>
<evidence type="ECO:0000313" key="11">
    <source>
        <dbReference type="EMBL" id="MBO0933838.1"/>
    </source>
</evidence>
<dbReference type="PROSITE" id="PS51257">
    <property type="entry name" value="PROKAR_LIPOPROTEIN"/>
    <property type="match status" value="1"/>
</dbReference>
<dbReference type="PROSITE" id="PS50109">
    <property type="entry name" value="HIS_KIN"/>
    <property type="match status" value="1"/>
</dbReference>
<evidence type="ECO:0000259" key="10">
    <source>
        <dbReference type="PROSITE" id="PS50109"/>
    </source>
</evidence>
<feature type="transmembrane region" description="Helical" evidence="9">
    <location>
        <begin position="373"/>
        <end position="397"/>
    </location>
</feature>
<organism evidence="11 12">
    <name type="scientific">Fibrella aquatilis</name>
    <dbReference type="NCBI Taxonomy" id="2817059"/>
    <lineage>
        <taxon>Bacteria</taxon>
        <taxon>Pseudomonadati</taxon>
        <taxon>Bacteroidota</taxon>
        <taxon>Cytophagia</taxon>
        <taxon>Cytophagales</taxon>
        <taxon>Spirosomataceae</taxon>
        <taxon>Fibrella</taxon>
    </lineage>
</organism>
<dbReference type="InterPro" id="IPR011712">
    <property type="entry name" value="Sig_transdc_His_kin_sub3_dim/P"/>
</dbReference>
<keyword evidence="8" id="KW-0902">Two-component regulatory system</keyword>
<feature type="transmembrane region" description="Helical" evidence="9">
    <location>
        <begin position="191"/>
        <end position="212"/>
    </location>
</feature>
<keyword evidence="9" id="KW-1133">Transmembrane helix</keyword>
<dbReference type="Proteomes" id="UP000664795">
    <property type="component" value="Unassembled WGS sequence"/>
</dbReference>
<dbReference type="InterPro" id="IPR036890">
    <property type="entry name" value="HATPase_C_sf"/>
</dbReference>
<keyword evidence="7" id="KW-0067">ATP-binding</keyword>
<dbReference type="InterPro" id="IPR003594">
    <property type="entry name" value="HATPase_dom"/>
</dbReference>
<keyword evidence="6" id="KW-0418">Kinase</keyword>
<dbReference type="InterPro" id="IPR050482">
    <property type="entry name" value="Sensor_HK_TwoCompSys"/>
</dbReference>